<evidence type="ECO:0000256" key="3">
    <source>
        <dbReference type="ARBA" id="ARBA00022679"/>
    </source>
</evidence>
<keyword evidence="7" id="KW-0325">Glycoprotein</keyword>
<evidence type="ECO:0000256" key="1">
    <source>
        <dbReference type="ARBA" id="ARBA00004370"/>
    </source>
</evidence>
<dbReference type="AlphaFoldDB" id="A0A3M7IR32"/>
<feature type="transmembrane region" description="Helical" evidence="8">
    <location>
        <begin position="384"/>
        <end position="406"/>
    </location>
</feature>
<dbReference type="InterPro" id="IPR052427">
    <property type="entry name" value="Glycosyltrans_GT2/GT47"/>
</dbReference>
<name>A0A3M7IR32_HORWE</name>
<comment type="caution">
    <text evidence="9">The sequence shown here is derived from an EMBL/GenBank/DDBJ whole genome shotgun (WGS) entry which is preliminary data.</text>
</comment>
<protein>
    <recommendedName>
        <fullName evidence="11">Glycosyltransferase 2-like domain-containing protein</fullName>
    </recommendedName>
</protein>
<evidence type="ECO:0000256" key="6">
    <source>
        <dbReference type="ARBA" id="ARBA00023136"/>
    </source>
</evidence>
<dbReference type="VEuPathDB" id="FungiDB:BTJ68_02551"/>
<proteinExistence type="predicted"/>
<evidence type="ECO:0000313" key="10">
    <source>
        <dbReference type="Proteomes" id="UP000281677"/>
    </source>
</evidence>
<dbReference type="Proteomes" id="UP000281677">
    <property type="component" value="Unassembled WGS sequence"/>
</dbReference>
<dbReference type="EMBL" id="QWIT01000226">
    <property type="protein sequence ID" value="RMZ27910.1"/>
    <property type="molecule type" value="Genomic_DNA"/>
</dbReference>
<dbReference type="CDD" id="cd06434">
    <property type="entry name" value="GT2_HAS"/>
    <property type="match status" value="1"/>
</dbReference>
<dbReference type="OrthoDB" id="2849215at2759"/>
<keyword evidence="5 8" id="KW-1133">Transmembrane helix</keyword>
<dbReference type="SUPFAM" id="SSF53448">
    <property type="entry name" value="Nucleotide-diphospho-sugar transferases"/>
    <property type="match status" value="1"/>
</dbReference>
<organism evidence="9 10">
    <name type="scientific">Hortaea werneckii</name>
    <name type="common">Black yeast</name>
    <name type="synonym">Cladosporium werneckii</name>
    <dbReference type="NCBI Taxonomy" id="91943"/>
    <lineage>
        <taxon>Eukaryota</taxon>
        <taxon>Fungi</taxon>
        <taxon>Dikarya</taxon>
        <taxon>Ascomycota</taxon>
        <taxon>Pezizomycotina</taxon>
        <taxon>Dothideomycetes</taxon>
        <taxon>Dothideomycetidae</taxon>
        <taxon>Mycosphaerellales</taxon>
        <taxon>Teratosphaeriaceae</taxon>
        <taxon>Hortaea</taxon>
    </lineage>
</organism>
<keyword evidence="2" id="KW-0328">Glycosyltransferase</keyword>
<evidence type="ECO:0000256" key="8">
    <source>
        <dbReference type="SAM" id="Phobius"/>
    </source>
</evidence>
<dbReference type="PANTHER" id="PTHR47844">
    <property type="entry name" value="SYNTHASE CPS1, PUTATIVE (AFU_ORTHOLOGUE AFUA_7G02500)-RELATED"/>
    <property type="match status" value="1"/>
</dbReference>
<feature type="transmembrane region" description="Helical" evidence="8">
    <location>
        <begin position="86"/>
        <end position="112"/>
    </location>
</feature>
<evidence type="ECO:0000256" key="2">
    <source>
        <dbReference type="ARBA" id="ARBA00022676"/>
    </source>
</evidence>
<dbReference type="GO" id="GO:0016757">
    <property type="term" value="F:glycosyltransferase activity"/>
    <property type="evidence" value="ECO:0007669"/>
    <property type="project" value="UniProtKB-KW"/>
</dbReference>
<accession>A0A3M7IR32</accession>
<evidence type="ECO:0000313" key="9">
    <source>
        <dbReference type="EMBL" id="RMZ27910.1"/>
    </source>
</evidence>
<gene>
    <name evidence="9" type="ORF">D0859_08005</name>
</gene>
<keyword evidence="3" id="KW-0808">Transferase</keyword>
<evidence type="ECO:0000256" key="7">
    <source>
        <dbReference type="ARBA" id="ARBA00023180"/>
    </source>
</evidence>
<dbReference type="Pfam" id="PF13641">
    <property type="entry name" value="Glyco_tranf_2_3"/>
    <property type="match status" value="1"/>
</dbReference>
<dbReference type="PANTHER" id="PTHR47844:SF1">
    <property type="entry name" value="EXOSTOSIN-LIKE 2"/>
    <property type="match status" value="1"/>
</dbReference>
<evidence type="ECO:0008006" key="11">
    <source>
        <dbReference type="Google" id="ProtNLM"/>
    </source>
</evidence>
<keyword evidence="6 8" id="KW-0472">Membrane</keyword>
<keyword evidence="4 8" id="KW-0812">Transmembrane</keyword>
<reference evidence="9 10" key="1">
    <citation type="journal article" date="2018" name="BMC Genomics">
        <title>Genomic evidence for intraspecific hybridization in a clonal and extremely halotolerant yeast.</title>
        <authorList>
            <person name="Gostincar C."/>
            <person name="Stajich J.E."/>
            <person name="Zupancic J."/>
            <person name="Zalar P."/>
            <person name="Gunde-Cimerman N."/>
        </authorList>
    </citation>
    <scope>NUCLEOTIDE SEQUENCE [LARGE SCALE GENOMIC DNA]</scope>
    <source>
        <strain evidence="9 10">EXF-120</strain>
    </source>
</reference>
<sequence length="527" mass="60255">MGHGSFSFLIQTQQAPPSSRKTISTLTTSHSLAKSHILLHLKIKTTTIASKTTTTTTIASPNQYQAAMFLSTLHDVREGRLDHETAYTVLFLMLFLFRYTRTIVSIFTFLLYKPKPVQRNPKYKSSDVTVVVPTTFKEPAELVQCLRCILACVPTAVYIVTGNNNVALIRDLCNVERFANVSVLGVEKLNKRKQMIRALKEVNTDIVVFADDDVFWPPNYLQYLLAIFEDDKVGAGGTRQRVRRNPSPNFWNFLGISYLERRVWNNVATNAIDGSISTLSGRTAAYRTQILKSEQFFWYFENDQWRGRPLNTDDDKCLTRYVYSHGWKIVIQFDERSVIETTLEDNPKYLDQCLRWARAHFRGNFIVMSNETYWRSLGYSWGLYVIYIGQFQTPALLVDGTMLFLLAKAFEASENLSLALGMLGLWILFTKLVKLMPHFYRHPVDLRFVPLSIAFSYLHGFLNIYAAFTLTKTHWGSQNLASLEKARAKNDEVKPLLKKAVAEAESYTEPTPGRPMVGNDYFSAVPL</sequence>
<dbReference type="InterPro" id="IPR029044">
    <property type="entry name" value="Nucleotide-diphossugar_trans"/>
</dbReference>
<feature type="transmembrane region" description="Helical" evidence="8">
    <location>
        <begin position="418"/>
        <end position="436"/>
    </location>
</feature>
<dbReference type="Gene3D" id="3.90.550.10">
    <property type="entry name" value="Spore Coat Polysaccharide Biosynthesis Protein SpsA, Chain A"/>
    <property type="match status" value="1"/>
</dbReference>
<evidence type="ECO:0000256" key="5">
    <source>
        <dbReference type="ARBA" id="ARBA00022989"/>
    </source>
</evidence>
<evidence type="ECO:0000256" key="4">
    <source>
        <dbReference type="ARBA" id="ARBA00022692"/>
    </source>
</evidence>
<dbReference type="GO" id="GO:0016020">
    <property type="term" value="C:membrane"/>
    <property type="evidence" value="ECO:0007669"/>
    <property type="project" value="UniProtKB-SubCell"/>
</dbReference>
<comment type="subcellular location">
    <subcellularLocation>
        <location evidence="1">Membrane</location>
    </subcellularLocation>
</comment>
<feature type="transmembrane region" description="Helical" evidence="8">
    <location>
        <begin position="448"/>
        <end position="468"/>
    </location>
</feature>